<accession>A0ABN9DLL7</accession>
<evidence type="ECO:0000313" key="1">
    <source>
        <dbReference type="EMBL" id="CAI9573488.1"/>
    </source>
</evidence>
<dbReference type="EMBL" id="CATNWA010014570">
    <property type="protein sequence ID" value="CAI9573488.1"/>
    <property type="molecule type" value="Genomic_DNA"/>
</dbReference>
<keyword evidence="2" id="KW-1185">Reference proteome</keyword>
<comment type="caution">
    <text evidence="1">The sequence shown here is derived from an EMBL/GenBank/DDBJ whole genome shotgun (WGS) entry which is preliminary data.</text>
</comment>
<reference evidence="1" key="1">
    <citation type="submission" date="2023-05" db="EMBL/GenBank/DDBJ databases">
        <authorList>
            <person name="Stuckert A."/>
        </authorList>
    </citation>
    <scope>NUCLEOTIDE SEQUENCE</scope>
</reference>
<proteinExistence type="predicted"/>
<sequence length="39" mass="4556">MVVQILDFFFYTNNSGKQRLMRYLCGRNSDTGGELTWGH</sequence>
<name>A0ABN9DLL7_9NEOB</name>
<protein>
    <submittedName>
        <fullName evidence="1">Uncharacterized protein</fullName>
    </submittedName>
</protein>
<gene>
    <name evidence="1" type="ORF">SPARVUS_LOCUS7704102</name>
</gene>
<organism evidence="1 2">
    <name type="scientific">Staurois parvus</name>
    <dbReference type="NCBI Taxonomy" id="386267"/>
    <lineage>
        <taxon>Eukaryota</taxon>
        <taxon>Metazoa</taxon>
        <taxon>Chordata</taxon>
        <taxon>Craniata</taxon>
        <taxon>Vertebrata</taxon>
        <taxon>Euteleostomi</taxon>
        <taxon>Amphibia</taxon>
        <taxon>Batrachia</taxon>
        <taxon>Anura</taxon>
        <taxon>Neobatrachia</taxon>
        <taxon>Ranoidea</taxon>
        <taxon>Ranidae</taxon>
        <taxon>Staurois</taxon>
    </lineage>
</organism>
<evidence type="ECO:0000313" key="2">
    <source>
        <dbReference type="Proteomes" id="UP001162483"/>
    </source>
</evidence>
<dbReference type="Proteomes" id="UP001162483">
    <property type="component" value="Unassembled WGS sequence"/>
</dbReference>